<feature type="domain" description="Svf1-like N-terminal" evidence="6">
    <location>
        <begin position="154"/>
        <end position="309"/>
    </location>
</feature>
<feature type="signal peptide" evidence="5">
    <location>
        <begin position="1"/>
        <end position="23"/>
    </location>
</feature>
<dbReference type="PANTHER" id="PTHR47107:SF1">
    <property type="entry name" value="CERAMIDE-BINDING PROTEIN SVF1-RELATED"/>
    <property type="match status" value="1"/>
</dbReference>
<dbReference type="Proteomes" id="UP000267251">
    <property type="component" value="Unassembled WGS sequence"/>
</dbReference>
<name>A0A4P9Y1L0_9FUNG</name>
<dbReference type="InterPro" id="IPR013931">
    <property type="entry name" value="Svf1-like_N"/>
</dbReference>
<dbReference type="EMBL" id="KZ988244">
    <property type="protein sequence ID" value="RKP12677.1"/>
    <property type="molecule type" value="Genomic_DNA"/>
</dbReference>
<evidence type="ECO:0000313" key="8">
    <source>
        <dbReference type="EMBL" id="RKP12677.1"/>
    </source>
</evidence>
<reference evidence="9" key="1">
    <citation type="journal article" date="2018" name="Nat. Microbiol.">
        <title>Leveraging single-cell genomics to expand the fungal tree of life.</title>
        <authorList>
            <person name="Ahrendt S.R."/>
            <person name="Quandt C.A."/>
            <person name="Ciobanu D."/>
            <person name="Clum A."/>
            <person name="Salamov A."/>
            <person name="Andreopoulos B."/>
            <person name="Cheng J.F."/>
            <person name="Woyke T."/>
            <person name="Pelin A."/>
            <person name="Henrissat B."/>
            <person name="Reynolds N.K."/>
            <person name="Benny G.L."/>
            <person name="Smith M.E."/>
            <person name="James T.Y."/>
            <person name="Grigoriev I.V."/>
        </authorList>
    </citation>
    <scope>NUCLEOTIDE SEQUENCE [LARGE SCALE GENOMIC DNA]</scope>
</reference>
<evidence type="ECO:0000256" key="2">
    <source>
        <dbReference type="ARBA" id="ARBA00009069"/>
    </source>
</evidence>
<evidence type="ECO:0000259" key="7">
    <source>
        <dbReference type="Pfam" id="PF17187"/>
    </source>
</evidence>
<keyword evidence="5" id="KW-0732">Signal</keyword>
<evidence type="ECO:0000256" key="4">
    <source>
        <dbReference type="SAM" id="MobiDB-lite"/>
    </source>
</evidence>
<proteinExistence type="inferred from homology"/>
<sequence>MHFQATTPLLLSLLATLFLTTAAQPVKSAYPEDPAYPETPTYPKDPTYPETPAYPKDPTYPETPTYPKDPTYPFFLPPSFWQDPTHHHPLRLSSSDSLTACLCDQLVFSLKMYSSTDSTHELHRPLDGVNPEDRKDAPLGPEGIRWTLASGASTETQTYYVALDDGCFFFLQVAYANFGFGPNVQLSYRYYDPKNPSISDFRSANLSASKFKLSEDNRSFHMNEVSSSTKDGHNFSVLLSFKEKAQFTLTAETEAFRLGKGRTTFGVGEDASYIAHDWVLQSRSEGIITLKDRSTRSLNGTATLVHAIQRGRPYALATKWRFAVAYGKRLTCNMISFQTSEKWGSQWVGQSGIAIDGKMLGATDQVFGEPDGEEEDVVSGYSIPTGQTYWCEGILSDGRPCKVKFHAPMKQLVERIDLLAQLPWMLRKVIQTFVTRPFLYQWWETVKATITLGDEVIEEDIQLLQEASFMR</sequence>
<comment type="similarity">
    <text evidence="2">Belongs to the SVF1 family.</text>
</comment>
<dbReference type="PANTHER" id="PTHR47107">
    <property type="entry name" value="SVF1-LIKE PROTEIN YDR222W-RELATED"/>
    <property type="match status" value="1"/>
</dbReference>
<organism evidence="8 9">
    <name type="scientific">Piptocephalis cylindrospora</name>
    <dbReference type="NCBI Taxonomy" id="1907219"/>
    <lineage>
        <taxon>Eukaryota</taxon>
        <taxon>Fungi</taxon>
        <taxon>Fungi incertae sedis</taxon>
        <taxon>Zoopagomycota</taxon>
        <taxon>Zoopagomycotina</taxon>
        <taxon>Zoopagomycetes</taxon>
        <taxon>Zoopagales</taxon>
        <taxon>Piptocephalidaceae</taxon>
        <taxon>Piptocephalis</taxon>
    </lineage>
</organism>
<gene>
    <name evidence="8" type="ORF">BJ684DRAFT_20800</name>
</gene>
<evidence type="ECO:0000256" key="1">
    <source>
        <dbReference type="ARBA" id="ARBA00004496"/>
    </source>
</evidence>
<keyword evidence="3" id="KW-0963">Cytoplasm</keyword>
<comment type="subcellular location">
    <subcellularLocation>
        <location evidence="1">Cytoplasm</location>
    </subcellularLocation>
</comment>
<dbReference type="Pfam" id="PF08622">
    <property type="entry name" value="Svf1"/>
    <property type="match status" value="1"/>
</dbReference>
<dbReference type="GO" id="GO:0005737">
    <property type="term" value="C:cytoplasm"/>
    <property type="evidence" value="ECO:0007669"/>
    <property type="project" value="UniProtKB-SubCell"/>
</dbReference>
<evidence type="ECO:0000259" key="6">
    <source>
        <dbReference type="Pfam" id="PF08622"/>
    </source>
</evidence>
<feature type="chain" id="PRO_5020205356" evidence="5">
    <location>
        <begin position="24"/>
        <end position="471"/>
    </location>
</feature>
<evidence type="ECO:0000313" key="9">
    <source>
        <dbReference type="Proteomes" id="UP000267251"/>
    </source>
</evidence>
<accession>A0A4P9Y1L0</accession>
<feature type="domain" description="Svf1-like C-terminal" evidence="7">
    <location>
        <begin position="312"/>
        <end position="470"/>
    </location>
</feature>
<dbReference type="GO" id="GO:0006979">
    <property type="term" value="P:response to oxidative stress"/>
    <property type="evidence" value="ECO:0007669"/>
    <property type="project" value="InterPro"/>
</dbReference>
<keyword evidence="9" id="KW-1185">Reference proteome</keyword>
<dbReference type="Pfam" id="PF17187">
    <property type="entry name" value="Svf1_C"/>
    <property type="match status" value="1"/>
</dbReference>
<protein>
    <submittedName>
        <fullName evidence="8">Svf1-like-domain-containing protein</fullName>
    </submittedName>
</protein>
<dbReference type="InterPro" id="IPR033394">
    <property type="entry name" value="Svf1-like_C"/>
</dbReference>
<dbReference type="OrthoDB" id="2590239at2759"/>
<evidence type="ECO:0000256" key="3">
    <source>
        <dbReference type="ARBA" id="ARBA00022490"/>
    </source>
</evidence>
<evidence type="ECO:0000256" key="5">
    <source>
        <dbReference type="SAM" id="SignalP"/>
    </source>
</evidence>
<dbReference type="InterPro" id="IPR051385">
    <property type="entry name" value="Ceramide-binding_SVF1"/>
</dbReference>
<feature type="region of interest" description="Disordered" evidence="4">
    <location>
        <begin position="29"/>
        <end position="63"/>
    </location>
</feature>
<dbReference type="AlphaFoldDB" id="A0A4P9Y1L0"/>